<dbReference type="Proteomes" id="UP000298127">
    <property type="component" value="Unassembled WGS sequence"/>
</dbReference>
<evidence type="ECO:0000256" key="1">
    <source>
        <dbReference type="SAM" id="Phobius"/>
    </source>
</evidence>
<keyword evidence="1" id="KW-1133">Transmembrane helix</keyword>
<evidence type="ECO:0000313" key="4">
    <source>
        <dbReference type="Proteomes" id="UP000298127"/>
    </source>
</evidence>
<reference evidence="3 4" key="1">
    <citation type="journal article" date="2018" name="J. Microbiol.">
        <title>Leifsonia flava sp. nov., a novel actinobacterium isolated from the rhizosphere of Aquilegia viridiflora.</title>
        <authorList>
            <person name="Cai Y."/>
            <person name="Tao W.Z."/>
            <person name="Ma Y.J."/>
            <person name="Cheng J."/>
            <person name="Zhang M.Y."/>
            <person name="Zhang Y.X."/>
        </authorList>
    </citation>
    <scope>NUCLEOTIDE SEQUENCE [LARGE SCALE GENOMIC DNA]</scope>
    <source>
        <strain evidence="3 4">SYP-B2174</strain>
    </source>
</reference>
<feature type="transmembrane region" description="Helical" evidence="1">
    <location>
        <begin position="57"/>
        <end position="76"/>
    </location>
</feature>
<feature type="transmembrane region" description="Helical" evidence="1">
    <location>
        <begin position="107"/>
        <end position="124"/>
    </location>
</feature>
<feature type="domain" description="DUF7144" evidence="2">
    <location>
        <begin position="13"/>
        <end position="128"/>
    </location>
</feature>
<gene>
    <name evidence="3" type="ORF">E4M00_06065</name>
</gene>
<dbReference type="AlphaFoldDB" id="A0A4Y9R465"/>
<proteinExistence type="predicted"/>
<feature type="transmembrane region" description="Helical" evidence="1">
    <location>
        <begin position="12"/>
        <end position="37"/>
    </location>
</feature>
<evidence type="ECO:0000259" key="2">
    <source>
        <dbReference type="Pfam" id="PF23636"/>
    </source>
</evidence>
<dbReference type="Pfam" id="PF23636">
    <property type="entry name" value="DUF7144"/>
    <property type="match status" value="1"/>
</dbReference>
<evidence type="ECO:0000313" key="3">
    <source>
        <dbReference type="EMBL" id="TFV99057.1"/>
    </source>
</evidence>
<feature type="transmembrane region" description="Helical" evidence="1">
    <location>
        <begin position="81"/>
        <end position="101"/>
    </location>
</feature>
<name>A0A4Y9R465_9MICO</name>
<accession>A0A4Y9R465</accession>
<keyword evidence="1" id="KW-0472">Membrane</keyword>
<dbReference type="InterPro" id="IPR055568">
    <property type="entry name" value="DUF7144"/>
</dbReference>
<sequence>MAELMRRSRWEGWVRLAIILLILNGLFNLLQGFFALIGSNTYSAVVDGSLVPLDLTLWGWWNIIVGIVLIAAGIALTGGSLWARVITVIAASLSAITQLLLMPTQPWSALIVFVVDVLIIYAVAAHGRVKSDHR</sequence>
<organism evidence="3 4">
    <name type="scientific">Orlajensenia leifsoniae</name>
    <dbReference type="NCBI Taxonomy" id="2561933"/>
    <lineage>
        <taxon>Bacteria</taxon>
        <taxon>Bacillati</taxon>
        <taxon>Actinomycetota</taxon>
        <taxon>Actinomycetes</taxon>
        <taxon>Micrococcales</taxon>
        <taxon>Microbacteriaceae</taxon>
        <taxon>Orlajensenia</taxon>
    </lineage>
</organism>
<protein>
    <recommendedName>
        <fullName evidence="2">DUF7144 domain-containing protein</fullName>
    </recommendedName>
</protein>
<keyword evidence="1" id="KW-0812">Transmembrane</keyword>
<dbReference type="EMBL" id="SPQZ01000002">
    <property type="protein sequence ID" value="TFV99057.1"/>
    <property type="molecule type" value="Genomic_DNA"/>
</dbReference>
<comment type="caution">
    <text evidence="3">The sequence shown here is derived from an EMBL/GenBank/DDBJ whole genome shotgun (WGS) entry which is preliminary data.</text>
</comment>
<keyword evidence="4" id="KW-1185">Reference proteome</keyword>